<reference evidence="2" key="1">
    <citation type="journal article" date="2022" name="Nat. Commun.">
        <title>Chromosome evolution and the genetic basis of agronomically important traits in greater yam.</title>
        <authorList>
            <person name="Bredeson J.V."/>
            <person name="Lyons J.B."/>
            <person name="Oniyinde I.O."/>
            <person name="Okereke N.R."/>
            <person name="Kolade O."/>
            <person name="Nnabue I."/>
            <person name="Nwadili C.O."/>
            <person name="Hribova E."/>
            <person name="Parker M."/>
            <person name="Nwogha J."/>
            <person name="Shu S."/>
            <person name="Carlson J."/>
            <person name="Kariba R."/>
            <person name="Muthemba S."/>
            <person name="Knop K."/>
            <person name="Barton G.J."/>
            <person name="Sherwood A.V."/>
            <person name="Lopez-Montes A."/>
            <person name="Asiedu R."/>
            <person name="Jamnadass R."/>
            <person name="Muchugi A."/>
            <person name="Goodstein D."/>
            <person name="Egesi C.N."/>
            <person name="Featherston J."/>
            <person name="Asfaw A."/>
            <person name="Simpson G.G."/>
            <person name="Dolezel J."/>
            <person name="Hendre P.S."/>
            <person name="Van Deynze A."/>
            <person name="Kumar P.L."/>
            <person name="Obidiegwu J.E."/>
            <person name="Bhattacharjee R."/>
            <person name="Rokhsar D.S."/>
        </authorList>
    </citation>
    <scope>NUCLEOTIDE SEQUENCE [LARGE SCALE GENOMIC DNA]</scope>
    <source>
        <strain evidence="2">cv. TDa95/00328</strain>
    </source>
</reference>
<evidence type="ECO:0000313" key="1">
    <source>
        <dbReference type="EMBL" id="KAH7688623.1"/>
    </source>
</evidence>
<gene>
    <name evidence="1" type="ORF">IHE45_03G043300</name>
</gene>
<organism evidence="1 2">
    <name type="scientific">Dioscorea alata</name>
    <name type="common">Purple yam</name>
    <dbReference type="NCBI Taxonomy" id="55571"/>
    <lineage>
        <taxon>Eukaryota</taxon>
        <taxon>Viridiplantae</taxon>
        <taxon>Streptophyta</taxon>
        <taxon>Embryophyta</taxon>
        <taxon>Tracheophyta</taxon>
        <taxon>Spermatophyta</taxon>
        <taxon>Magnoliopsida</taxon>
        <taxon>Liliopsida</taxon>
        <taxon>Dioscoreales</taxon>
        <taxon>Dioscoreaceae</taxon>
        <taxon>Dioscorea</taxon>
    </lineage>
</organism>
<dbReference type="Proteomes" id="UP000827976">
    <property type="component" value="Chromosome 3"/>
</dbReference>
<accession>A0ACB7WKT4</accession>
<dbReference type="EC" id="2.3.1.133" evidence="1"/>
<dbReference type="EMBL" id="CM037013">
    <property type="protein sequence ID" value="KAH7688623.1"/>
    <property type="molecule type" value="Genomic_DNA"/>
</dbReference>
<sequence>MAEVHTLSKCVVKPSQTKERQQKQQEVLHLTPWDLRLISLDYIQKGILFSKPPNTTNDGTMSFINQLKTSLSIALDHFYPLAGRLNIVKHHEATPPFVTISLTCNDEGAEFIHAVTTRKVTTSEIVDSFIVPSIVQLFFPLNTLKNHEGDSQPLLAVQVTELADGIFIGCSLNHVVGDGFSFWHFMNCWSEISRTGILKITDPPVLNRYFFGPLTPPIHLPLEDVEDIIKIRNSFSLPSLEEGIFHFSAETIAKLKAKANTGINSNNISSLQALLAHVWRSVTIARTLEPHQVTRYFSAVGCRSRLNYPLPATYLGNAVLGADPTKLTAADLVEESLGWTASMLNHSVASMTVNKIQDYLQKWPETPSFSNFGGSTPCDLAMASSPRFNVYGTDFGWGKPIAVRSGIADKFDGKVTVYPGPQNGSMAMEICVSPLVLKKLTENHDFMETVACS</sequence>
<keyword evidence="2" id="KW-1185">Reference proteome</keyword>
<comment type="caution">
    <text evidence="1">The sequence shown here is derived from an EMBL/GenBank/DDBJ whole genome shotgun (WGS) entry which is preliminary data.</text>
</comment>
<keyword evidence="1" id="KW-0012">Acyltransferase</keyword>
<keyword evidence="1" id="KW-0808">Transferase</keyword>
<name>A0ACB7WKT4_DIOAL</name>
<protein>
    <submittedName>
        <fullName evidence="1">Transferase protein</fullName>
        <ecNumber evidence="1">2.3.1.133</ecNumber>
    </submittedName>
</protein>
<evidence type="ECO:0000313" key="2">
    <source>
        <dbReference type="Proteomes" id="UP000827976"/>
    </source>
</evidence>
<proteinExistence type="predicted"/>